<comment type="caution">
    <text evidence="5">The sequence shown here is derived from an EMBL/GenBank/DDBJ whole genome shotgun (WGS) entry which is preliminary data.</text>
</comment>
<feature type="repeat" description="ANK" evidence="3">
    <location>
        <begin position="117"/>
        <end position="149"/>
    </location>
</feature>
<dbReference type="InterPro" id="IPR036770">
    <property type="entry name" value="Ankyrin_rpt-contain_sf"/>
</dbReference>
<dbReference type="Gene3D" id="1.25.40.20">
    <property type="entry name" value="Ankyrin repeat-containing domain"/>
    <property type="match status" value="1"/>
</dbReference>
<dbReference type="PANTHER" id="PTHR24171:SF8">
    <property type="entry name" value="BRCA1-ASSOCIATED RING DOMAIN PROTEIN 1"/>
    <property type="match status" value="1"/>
</dbReference>
<dbReference type="GO" id="GO:0004842">
    <property type="term" value="F:ubiquitin-protein transferase activity"/>
    <property type="evidence" value="ECO:0007669"/>
    <property type="project" value="TreeGrafter"/>
</dbReference>
<organism evidence="5 6">
    <name type="scientific">Knufia fluminis</name>
    <dbReference type="NCBI Taxonomy" id="191047"/>
    <lineage>
        <taxon>Eukaryota</taxon>
        <taxon>Fungi</taxon>
        <taxon>Dikarya</taxon>
        <taxon>Ascomycota</taxon>
        <taxon>Pezizomycotina</taxon>
        <taxon>Eurotiomycetes</taxon>
        <taxon>Chaetothyriomycetidae</taxon>
        <taxon>Chaetothyriales</taxon>
        <taxon>Trichomeriaceae</taxon>
        <taxon>Knufia</taxon>
    </lineage>
</organism>
<dbReference type="SUPFAM" id="SSF48403">
    <property type="entry name" value="Ankyrin repeat"/>
    <property type="match status" value="1"/>
</dbReference>
<evidence type="ECO:0000313" key="5">
    <source>
        <dbReference type="EMBL" id="KAK5950088.1"/>
    </source>
</evidence>
<keyword evidence="2 3" id="KW-0040">ANK repeat</keyword>
<dbReference type="SMART" id="SM00248">
    <property type="entry name" value="ANK"/>
    <property type="match status" value="1"/>
</dbReference>
<dbReference type="GO" id="GO:0085020">
    <property type="term" value="P:protein K6-linked ubiquitination"/>
    <property type="evidence" value="ECO:0007669"/>
    <property type="project" value="TreeGrafter"/>
</dbReference>
<feature type="compositionally biased region" description="Basic and acidic residues" evidence="4">
    <location>
        <begin position="200"/>
        <end position="217"/>
    </location>
</feature>
<name>A0AAN8EAH6_9EURO</name>
<feature type="region of interest" description="Disordered" evidence="4">
    <location>
        <begin position="183"/>
        <end position="226"/>
    </location>
</feature>
<dbReference type="EMBL" id="JAKLMC020000029">
    <property type="protein sequence ID" value="KAK5950088.1"/>
    <property type="molecule type" value="Genomic_DNA"/>
</dbReference>
<dbReference type="PROSITE" id="PS50297">
    <property type="entry name" value="ANK_REP_REGION"/>
    <property type="match status" value="1"/>
</dbReference>
<dbReference type="PANTHER" id="PTHR24171">
    <property type="entry name" value="ANKYRIN REPEAT DOMAIN-CONTAINING PROTEIN 39-RELATED"/>
    <property type="match status" value="1"/>
</dbReference>
<dbReference type="AlphaFoldDB" id="A0AAN8EAH6"/>
<evidence type="ECO:0000256" key="4">
    <source>
        <dbReference type="SAM" id="MobiDB-lite"/>
    </source>
</evidence>
<dbReference type="Proteomes" id="UP001316803">
    <property type="component" value="Unassembled WGS sequence"/>
</dbReference>
<keyword evidence="6" id="KW-1185">Reference proteome</keyword>
<dbReference type="Pfam" id="PF12796">
    <property type="entry name" value="Ank_2"/>
    <property type="match status" value="1"/>
</dbReference>
<dbReference type="InterPro" id="IPR002110">
    <property type="entry name" value="Ankyrin_rpt"/>
</dbReference>
<protein>
    <submittedName>
        <fullName evidence="5">Ankyrin repeat-containing protein</fullName>
    </submittedName>
</protein>
<evidence type="ECO:0000256" key="2">
    <source>
        <dbReference type="ARBA" id="ARBA00023043"/>
    </source>
</evidence>
<keyword evidence="1" id="KW-0677">Repeat</keyword>
<reference evidence="5 6" key="1">
    <citation type="submission" date="2022-12" db="EMBL/GenBank/DDBJ databases">
        <title>Genomic features and morphological characterization of a novel Knufia sp. strain isolated from spacecraft assembly facility.</title>
        <authorList>
            <person name="Teixeira M."/>
            <person name="Chander A.M."/>
            <person name="Stajich J.E."/>
            <person name="Venkateswaran K."/>
        </authorList>
    </citation>
    <scope>NUCLEOTIDE SEQUENCE [LARGE SCALE GENOMIC DNA]</scope>
    <source>
        <strain evidence="5 6">FJI-L2-BK-P2</strain>
    </source>
</reference>
<gene>
    <name evidence="5" type="primary">YAR1</name>
    <name evidence="5" type="ORF">OHC33_008803</name>
</gene>
<proteinExistence type="predicted"/>
<sequence length="226" mass="23964">MSSLTTAPPSLTPDAIDDLIYACRTDDLDSLKEQISHWSTQLNTTEAAIIKSAIDIDEDGLGSRACLLHYPAGNGKLQMIQYLLDRLGEPQTQTQTQTQINGTSTEGKIFVNHQNVSGNTPLHWAALNGHIEIVRALVKAGADPTVVNGAGRDAVVEAEYSSQEGAGECAVWLLRECEVLERGAGGGEGEGSAEVEDMAEEGKDGEKENGEEHEKETATVSGGSAT</sequence>
<dbReference type="PROSITE" id="PS50088">
    <property type="entry name" value="ANK_REPEAT"/>
    <property type="match status" value="1"/>
</dbReference>
<evidence type="ECO:0000256" key="3">
    <source>
        <dbReference type="PROSITE-ProRule" id="PRU00023"/>
    </source>
</evidence>
<accession>A0AAN8EAH6</accession>
<evidence type="ECO:0000256" key="1">
    <source>
        <dbReference type="ARBA" id="ARBA00022737"/>
    </source>
</evidence>
<evidence type="ECO:0000313" key="6">
    <source>
        <dbReference type="Proteomes" id="UP001316803"/>
    </source>
</evidence>